<dbReference type="InterPro" id="IPR036380">
    <property type="entry name" value="Isochorismatase-like_sf"/>
</dbReference>
<gene>
    <name evidence="2" type="ORF">PZE19_11945</name>
</gene>
<comment type="caution">
    <text evidence="2">The sequence shown here is derived from an EMBL/GenBank/DDBJ whole genome shotgun (WGS) entry which is preliminary data.</text>
</comment>
<evidence type="ECO:0000313" key="3">
    <source>
        <dbReference type="Proteomes" id="UP001216907"/>
    </source>
</evidence>
<dbReference type="SUPFAM" id="SSF52499">
    <property type="entry name" value="Isochorismatase-like hydrolases"/>
    <property type="match status" value="1"/>
</dbReference>
<evidence type="ECO:0000259" key="1">
    <source>
        <dbReference type="Pfam" id="PF00857"/>
    </source>
</evidence>
<dbReference type="Pfam" id="PF00857">
    <property type="entry name" value="Isochorismatase"/>
    <property type="match status" value="1"/>
</dbReference>
<protein>
    <submittedName>
        <fullName evidence="2">Isochorismatase family protein</fullName>
    </submittedName>
</protein>
<proteinExistence type="predicted"/>
<dbReference type="PANTHER" id="PTHR14119:SF3">
    <property type="entry name" value="ISOCHORISMATASE DOMAIN-CONTAINING PROTEIN 2"/>
    <property type="match status" value="1"/>
</dbReference>
<sequence>MRSTQRLTAHQGALLVIDVQEKLVAAVADGPRVVAAVLRLVRGARLLHVPVQATEQYPKGLGATVGPLAELIPERASKLTFACCSAPQVLEQFYGRLTRHVTLAGLEAHVCVAQTALDLLDLGFRVQVPADAVASRNPFDRDVALRRLEAAGATISTTEAVLFEWCATADRPEFKAISGLVKEPV</sequence>
<reference evidence="2 3" key="1">
    <citation type="submission" date="2023-03" db="EMBL/GenBank/DDBJ databases">
        <title>Paludisphaera mucosa sp. nov. a novel planctomycete from northern fen.</title>
        <authorList>
            <person name="Ivanova A."/>
        </authorList>
    </citation>
    <scope>NUCLEOTIDE SEQUENCE [LARGE SCALE GENOMIC DNA]</scope>
    <source>
        <strain evidence="2 3">Pla2</strain>
    </source>
</reference>
<dbReference type="PANTHER" id="PTHR14119">
    <property type="entry name" value="HYDROLASE"/>
    <property type="match status" value="1"/>
</dbReference>
<organism evidence="2 3">
    <name type="scientific">Paludisphaera mucosa</name>
    <dbReference type="NCBI Taxonomy" id="3030827"/>
    <lineage>
        <taxon>Bacteria</taxon>
        <taxon>Pseudomonadati</taxon>
        <taxon>Planctomycetota</taxon>
        <taxon>Planctomycetia</taxon>
        <taxon>Isosphaerales</taxon>
        <taxon>Isosphaeraceae</taxon>
        <taxon>Paludisphaera</taxon>
    </lineage>
</organism>
<feature type="domain" description="Isochorismatase-like" evidence="1">
    <location>
        <begin position="13"/>
        <end position="159"/>
    </location>
</feature>
<keyword evidence="3" id="KW-1185">Reference proteome</keyword>
<dbReference type="InterPro" id="IPR000868">
    <property type="entry name" value="Isochorismatase-like_dom"/>
</dbReference>
<dbReference type="InterPro" id="IPR050993">
    <property type="entry name" value="Isochorismatase_domain"/>
</dbReference>
<dbReference type="RefSeq" id="WP_277860845.1">
    <property type="nucleotide sequence ID" value="NZ_JARRAG010000002.1"/>
</dbReference>
<dbReference type="Gene3D" id="3.40.50.850">
    <property type="entry name" value="Isochorismatase-like"/>
    <property type="match status" value="1"/>
</dbReference>
<accession>A0ABT6FA69</accession>
<dbReference type="Proteomes" id="UP001216907">
    <property type="component" value="Unassembled WGS sequence"/>
</dbReference>
<dbReference type="EMBL" id="JARRAG010000002">
    <property type="protein sequence ID" value="MDG3004488.1"/>
    <property type="molecule type" value="Genomic_DNA"/>
</dbReference>
<name>A0ABT6FA69_9BACT</name>
<evidence type="ECO:0000313" key="2">
    <source>
        <dbReference type="EMBL" id="MDG3004488.1"/>
    </source>
</evidence>